<comment type="subcellular location">
    <subcellularLocation>
        <location evidence="1">Membrane</location>
        <topology evidence="1">Multi-pass membrane protein</topology>
    </subcellularLocation>
</comment>
<dbReference type="Gene3D" id="2.60.40.420">
    <property type="entry name" value="Cupredoxins - blue copper proteins"/>
    <property type="match status" value="1"/>
</dbReference>
<reference evidence="20 21" key="1">
    <citation type="submission" date="2022-07" db="EMBL/GenBank/DDBJ databases">
        <authorList>
            <person name="Li W.-J."/>
            <person name="Deng Q.-Q."/>
        </authorList>
    </citation>
    <scope>NUCLEOTIDE SEQUENCE [LARGE SCALE GENOMIC DNA]</scope>
    <source>
        <strain evidence="20 21">SYSU M60028</strain>
    </source>
</reference>
<dbReference type="EMBL" id="JANCLU010000002">
    <property type="protein sequence ID" value="MCP8937446.1"/>
    <property type="molecule type" value="Genomic_DNA"/>
</dbReference>
<keyword evidence="9 17" id="KW-1133">Transmembrane helix</keyword>
<evidence type="ECO:0000256" key="8">
    <source>
        <dbReference type="ARBA" id="ARBA00022982"/>
    </source>
</evidence>
<accession>A0ABT1L915</accession>
<evidence type="ECO:0000256" key="4">
    <source>
        <dbReference type="ARBA" id="ARBA00022617"/>
    </source>
</evidence>
<dbReference type="CDD" id="cd04213">
    <property type="entry name" value="CuRO_CcO_Caa3_II"/>
    <property type="match status" value="1"/>
</dbReference>
<evidence type="ECO:0000313" key="21">
    <source>
        <dbReference type="Proteomes" id="UP001205890"/>
    </source>
</evidence>
<keyword evidence="5" id="KW-0679">Respiratory chain</keyword>
<keyword evidence="3" id="KW-0813">Transport</keyword>
<dbReference type="RefSeq" id="WP_254738444.1">
    <property type="nucleotide sequence ID" value="NZ_JANCLU010000002.1"/>
</dbReference>
<evidence type="ECO:0000259" key="19">
    <source>
        <dbReference type="PROSITE" id="PS51007"/>
    </source>
</evidence>
<evidence type="ECO:0000256" key="1">
    <source>
        <dbReference type="ARBA" id="ARBA00004141"/>
    </source>
</evidence>
<comment type="function">
    <text evidence="13">Subunits I and II form the functional core of the enzyme complex. Electrons originating in cytochrome c are transferred via heme a and Cu(A) to the binuclear center formed by heme a3 and Cu(B).</text>
</comment>
<keyword evidence="7 16" id="KW-0479">Metal-binding</keyword>
<keyword evidence="10 16" id="KW-0408">Iron</keyword>
<dbReference type="InterPro" id="IPR001505">
    <property type="entry name" value="Copper_CuA"/>
</dbReference>
<evidence type="ECO:0000256" key="10">
    <source>
        <dbReference type="ARBA" id="ARBA00023004"/>
    </source>
</evidence>
<keyword evidence="12 17" id="KW-0472">Membrane</keyword>
<gene>
    <name evidence="20" type="primary">coxB</name>
    <name evidence="20" type="ORF">NK718_02875</name>
</gene>
<evidence type="ECO:0000256" key="5">
    <source>
        <dbReference type="ARBA" id="ARBA00022660"/>
    </source>
</evidence>
<keyword evidence="21" id="KW-1185">Reference proteome</keyword>
<evidence type="ECO:0000313" key="20">
    <source>
        <dbReference type="EMBL" id="MCP8937446.1"/>
    </source>
</evidence>
<evidence type="ECO:0000256" key="9">
    <source>
        <dbReference type="ARBA" id="ARBA00022989"/>
    </source>
</evidence>
<dbReference type="PROSITE" id="PS00078">
    <property type="entry name" value="COX2"/>
    <property type="match status" value="1"/>
</dbReference>
<evidence type="ECO:0000256" key="17">
    <source>
        <dbReference type="SAM" id="Phobius"/>
    </source>
</evidence>
<comment type="caution">
    <text evidence="20">The sequence shown here is derived from an EMBL/GenBank/DDBJ whole genome shotgun (WGS) entry which is preliminary data.</text>
</comment>
<comment type="similarity">
    <text evidence="2">Belongs to the cytochrome c oxidase subunit 2 family.</text>
</comment>
<dbReference type="PANTHER" id="PTHR22888:SF9">
    <property type="entry name" value="CYTOCHROME C OXIDASE SUBUNIT 2"/>
    <property type="match status" value="1"/>
</dbReference>
<dbReference type="InterPro" id="IPR036909">
    <property type="entry name" value="Cyt_c-like_dom_sf"/>
</dbReference>
<evidence type="ECO:0000256" key="6">
    <source>
        <dbReference type="ARBA" id="ARBA00022692"/>
    </source>
</evidence>
<dbReference type="PANTHER" id="PTHR22888">
    <property type="entry name" value="CYTOCHROME C OXIDASE, SUBUNIT II"/>
    <property type="match status" value="1"/>
</dbReference>
<dbReference type="InterPro" id="IPR002429">
    <property type="entry name" value="CcO_II-like_C"/>
</dbReference>
<dbReference type="NCBIfam" id="TIGR02866">
    <property type="entry name" value="CoxB"/>
    <property type="match status" value="1"/>
</dbReference>
<feature type="domain" description="Cytochrome oxidase subunit II copper A binding" evidence="18">
    <location>
        <begin position="135"/>
        <end position="251"/>
    </location>
</feature>
<protein>
    <recommendedName>
        <fullName evidence="14">Cytochrome aa3 subunit 2</fullName>
    </recommendedName>
</protein>
<feature type="domain" description="Cytochrome c" evidence="19">
    <location>
        <begin position="262"/>
        <end position="352"/>
    </location>
</feature>
<comment type="catalytic activity">
    <reaction evidence="15">
        <text>4 Fe(II)-[cytochrome c] + O2 + 8 H(+)(in) = 4 Fe(III)-[cytochrome c] + 2 H2O + 4 H(+)(out)</text>
        <dbReference type="Rhea" id="RHEA:11436"/>
        <dbReference type="Rhea" id="RHEA-COMP:10350"/>
        <dbReference type="Rhea" id="RHEA-COMP:14399"/>
        <dbReference type="ChEBI" id="CHEBI:15377"/>
        <dbReference type="ChEBI" id="CHEBI:15378"/>
        <dbReference type="ChEBI" id="CHEBI:15379"/>
        <dbReference type="ChEBI" id="CHEBI:29033"/>
        <dbReference type="ChEBI" id="CHEBI:29034"/>
        <dbReference type="EC" id="7.1.1.9"/>
    </reaction>
</comment>
<dbReference type="InterPro" id="IPR009056">
    <property type="entry name" value="Cyt_c-like_dom"/>
</dbReference>
<evidence type="ECO:0000256" key="11">
    <source>
        <dbReference type="ARBA" id="ARBA00023008"/>
    </source>
</evidence>
<evidence type="ECO:0000256" key="14">
    <source>
        <dbReference type="ARBA" id="ARBA00031399"/>
    </source>
</evidence>
<feature type="transmembrane region" description="Helical" evidence="17">
    <location>
        <begin position="53"/>
        <end position="77"/>
    </location>
</feature>
<dbReference type="PROSITE" id="PS51007">
    <property type="entry name" value="CYTC"/>
    <property type="match status" value="1"/>
</dbReference>
<dbReference type="Proteomes" id="UP001205890">
    <property type="component" value="Unassembled WGS sequence"/>
</dbReference>
<feature type="transmembrane region" description="Helical" evidence="17">
    <location>
        <begin position="101"/>
        <end position="121"/>
    </location>
</feature>
<evidence type="ECO:0000256" key="7">
    <source>
        <dbReference type="ARBA" id="ARBA00022723"/>
    </source>
</evidence>
<keyword evidence="8" id="KW-0249">Electron transport</keyword>
<sequence>MPLRPRTRWTMDRIALAAPAVVLPRHALAAGLADAPMNYVVTHGLQGRAVTPLLWGLGAISVAVVVIISLLVVVGTLRRRAPRMHLPSDGQMPVERPEGGLSWIAIGVGVSTVVLLGMMGWTATTMARIARPPTQPALTIDIRAQQWWWAVRYESGDPTRILDTANEIHIPVGKPVEFKLESRDVIHSFWVPALGGKTDVIPGQTNMAWLQAERPGVYRGQCAEYCGQQHGHMGLVIVAEPPDQFEAWMANQLASAKTADNGPVRAGQDDFVQRCGICHAVRGTLAHGVLGPDLTHLMSRGSIAAATLPNRVAYLSGWIANPQTIKPGARMPTLDISGPELARIRGFLETLK</sequence>
<keyword evidence="4 16" id="KW-0349">Heme</keyword>
<dbReference type="InterPro" id="IPR034236">
    <property type="entry name" value="CuRO_CcO_Caa3_II"/>
</dbReference>
<dbReference type="SUPFAM" id="SSF46626">
    <property type="entry name" value="Cytochrome c"/>
    <property type="match status" value="1"/>
</dbReference>
<evidence type="ECO:0000256" key="13">
    <source>
        <dbReference type="ARBA" id="ARBA00024688"/>
    </source>
</evidence>
<dbReference type="InterPro" id="IPR008972">
    <property type="entry name" value="Cupredoxin"/>
</dbReference>
<evidence type="ECO:0000256" key="16">
    <source>
        <dbReference type="PROSITE-ProRule" id="PRU00433"/>
    </source>
</evidence>
<dbReference type="PROSITE" id="PS50857">
    <property type="entry name" value="COX2_CUA"/>
    <property type="match status" value="1"/>
</dbReference>
<dbReference type="InterPro" id="IPR045187">
    <property type="entry name" value="CcO_II"/>
</dbReference>
<evidence type="ECO:0000259" key="18">
    <source>
        <dbReference type="PROSITE" id="PS50857"/>
    </source>
</evidence>
<keyword evidence="11" id="KW-0186">Copper</keyword>
<proteinExistence type="inferred from homology"/>
<evidence type="ECO:0000256" key="3">
    <source>
        <dbReference type="ARBA" id="ARBA00022448"/>
    </source>
</evidence>
<evidence type="ECO:0000256" key="2">
    <source>
        <dbReference type="ARBA" id="ARBA00007866"/>
    </source>
</evidence>
<evidence type="ECO:0000256" key="12">
    <source>
        <dbReference type="ARBA" id="ARBA00023136"/>
    </source>
</evidence>
<evidence type="ECO:0000256" key="15">
    <source>
        <dbReference type="ARBA" id="ARBA00047816"/>
    </source>
</evidence>
<organism evidence="20 21">
    <name type="scientific">Alsobacter ponti</name>
    <dbReference type="NCBI Taxonomy" id="2962936"/>
    <lineage>
        <taxon>Bacteria</taxon>
        <taxon>Pseudomonadati</taxon>
        <taxon>Pseudomonadota</taxon>
        <taxon>Alphaproteobacteria</taxon>
        <taxon>Hyphomicrobiales</taxon>
        <taxon>Alsobacteraceae</taxon>
        <taxon>Alsobacter</taxon>
    </lineage>
</organism>
<dbReference type="SUPFAM" id="SSF49503">
    <property type="entry name" value="Cupredoxins"/>
    <property type="match status" value="1"/>
</dbReference>
<dbReference type="Pfam" id="PF00116">
    <property type="entry name" value="COX2"/>
    <property type="match status" value="1"/>
</dbReference>
<name>A0ABT1L915_9HYPH</name>
<dbReference type="InterPro" id="IPR014222">
    <property type="entry name" value="Cyt_c_oxidase_su2"/>
</dbReference>
<keyword evidence="6 17" id="KW-0812">Transmembrane</keyword>